<dbReference type="AlphaFoldDB" id="A0ABD2IXB0"/>
<name>A0ABD2IXB0_9BILA</name>
<keyword evidence="2" id="KW-1185">Reference proteome</keyword>
<dbReference type="Proteomes" id="UP001620626">
    <property type="component" value="Unassembled WGS sequence"/>
</dbReference>
<accession>A0ABD2IXB0</accession>
<evidence type="ECO:0000313" key="2">
    <source>
        <dbReference type="Proteomes" id="UP001620626"/>
    </source>
</evidence>
<evidence type="ECO:0000313" key="1">
    <source>
        <dbReference type="EMBL" id="KAL3081960.1"/>
    </source>
</evidence>
<dbReference type="EMBL" id="JBICBT010001125">
    <property type="protein sequence ID" value="KAL3081960.1"/>
    <property type="molecule type" value="Genomic_DNA"/>
</dbReference>
<protein>
    <submittedName>
        <fullName evidence="1">Uncharacterized protein</fullName>
    </submittedName>
</protein>
<sequence length="245" mass="27388">MLFASVCASLPPYLKQPYEQEVKPICRSSEIQLNCGKLNCSRAICTRNIYNISSATACCSEGFELKCCAKSELIMEMDKKQECQKEENYCICDLIEHHQGHGIAGTCCGDANCSCCTTDKSIKKLPVLNLKNQRGDIERCESENYGCIEHYELGQKIKEMRVKSAKDQRHGSCVDNTISVKQISRNMNKEICEQAEEVWFWVATLMDKQEQNGRGTNGTGNSGRGFPLSSALLMMLMEALILAPI</sequence>
<proteinExistence type="predicted"/>
<gene>
    <name evidence="1" type="ORF">niasHT_032642</name>
</gene>
<reference evidence="1 2" key="1">
    <citation type="submission" date="2024-10" db="EMBL/GenBank/DDBJ databases">
        <authorList>
            <person name="Kim D."/>
        </authorList>
    </citation>
    <scope>NUCLEOTIDE SEQUENCE [LARGE SCALE GENOMIC DNA]</scope>
    <source>
        <strain evidence="1">BH-2024</strain>
    </source>
</reference>
<comment type="caution">
    <text evidence="1">The sequence shown here is derived from an EMBL/GenBank/DDBJ whole genome shotgun (WGS) entry which is preliminary data.</text>
</comment>
<organism evidence="1 2">
    <name type="scientific">Heterodera trifolii</name>
    <dbReference type="NCBI Taxonomy" id="157864"/>
    <lineage>
        <taxon>Eukaryota</taxon>
        <taxon>Metazoa</taxon>
        <taxon>Ecdysozoa</taxon>
        <taxon>Nematoda</taxon>
        <taxon>Chromadorea</taxon>
        <taxon>Rhabditida</taxon>
        <taxon>Tylenchina</taxon>
        <taxon>Tylenchomorpha</taxon>
        <taxon>Tylenchoidea</taxon>
        <taxon>Heteroderidae</taxon>
        <taxon>Heteroderinae</taxon>
        <taxon>Heterodera</taxon>
    </lineage>
</organism>